<keyword evidence="1" id="KW-0812">Transmembrane</keyword>
<dbReference type="AlphaFoldDB" id="G8ZJW3"/>
<dbReference type="EMBL" id="HE613800">
    <property type="protein sequence ID" value="CCE71070.1"/>
    <property type="molecule type" value="Genomic_DNA"/>
</dbReference>
<evidence type="ECO:0000256" key="1">
    <source>
        <dbReference type="SAM" id="Phobius"/>
    </source>
</evidence>
<evidence type="ECO:0000313" key="3">
    <source>
        <dbReference type="Proteomes" id="UP000009139"/>
    </source>
</evidence>
<evidence type="ECO:0000313" key="2">
    <source>
        <dbReference type="EMBL" id="CCE71070.1"/>
    </source>
</evidence>
<proteinExistence type="predicted"/>
<accession>G8ZJW3</accession>
<keyword evidence="1" id="KW-0472">Membrane</keyword>
<feature type="transmembrane region" description="Helical" evidence="1">
    <location>
        <begin position="68"/>
        <end position="86"/>
    </location>
</feature>
<organism evidence="2 3">
    <name type="scientific">Pyrococcus abyssi (strain GE5 / Orsay)</name>
    <dbReference type="NCBI Taxonomy" id="272844"/>
    <lineage>
        <taxon>Archaea</taxon>
        <taxon>Methanobacteriati</taxon>
        <taxon>Methanobacteriota</taxon>
        <taxon>Thermococci</taxon>
        <taxon>Thermococcales</taxon>
        <taxon>Thermococcaceae</taxon>
        <taxon>Pyrococcus</taxon>
    </lineage>
</organism>
<comment type="miscellaneous">
    <text evidence="2">The sequence shown here is derived from an EMBL/GenBank/DDBJ third party annotation (TPA) entry.</text>
</comment>
<feature type="transmembrane region" description="Helical" evidence="1">
    <location>
        <begin position="6"/>
        <end position="29"/>
    </location>
</feature>
<feature type="transmembrane region" description="Helical" evidence="1">
    <location>
        <begin position="36"/>
        <end position="56"/>
    </location>
</feature>
<name>G8ZJW3_PYRAB</name>
<reference evidence="2 3" key="1">
    <citation type="journal article" date="2012" name="Curr. Microbiol.">
        <title>Re-annotation of two hyperthermophilic archaea Pyrococcus abyssi GE5 and Pyrococcus furiosus DSM 3638.</title>
        <authorList>
            <person name="Gao J."/>
            <person name="Wang J."/>
        </authorList>
    </citation>
    <scope>GENOME REANNOTATION</scope>
    <source>
        <strain evidence="3">GE5 / Orsay</strain>
    </source>
</reference>
<dbReference type="OrthoDB" id="86035at2157"/>
<keyword evidence="1" id="KW-1133">Transmembrane helix</keyword>
<dbReference type="RefSeq" id="WP_048147105.1">
    <property type="nucleotide sequence ID" value="NC_000868.1"/>
</dbReference>
<sequence>MDKVLVRYYALTVPHIMLFAGAVFGVLLVMGIDLKLAVGIFSALYGTLLLIINLVVREHFWEHHLYKLAFIASILLIISGLLIIKLSI</sequence>
<dbReference type="Proteomes" id="UP000009139">
    <property type="component" value="Chromosome"/>
</dbReference>
<gene>
    <name evidence="2" type="ordered locus">PAB1292.1n</name>
</gene>
<protein>
    <submittedName>
        <fullName evidence="2">Uncharacterized protein</fullName>
    </submittedName>
</protein>